<dbReference type="PANTHER" id="PTHR11680:SF28">
    <property type="entry name" value="SERINE HYDROXYMETHYLTRANSFERASE, MITOCHONDRIAL"/>
    <property type="match status" value="1"/>
</dbReference>
<accession>A0AAV2TXV7</accession>
<dbReference type="GO" id="GO:0005739">
    <property type="term" value="C:mitochondrion"/>
    <property type="evidence" value="ECO:0007669"/>
    <property type="project" value="TreeGrafter"/>
</dbReference>
<dbReference type="PIRSF" id="PIRSF000412">
    <property type="entry name" value="SHMT"/>
    <property type="match status" value="1"/>
</dbReference>
<dbReference type="InterPro" id="IPR001085">
    <property type="entry name" value="Ser_HO-MeTrfase"/>
</dbReference>
<comment type="caution">
    <text evidence="10">The sequence shown here is derived from an EMBL/GenBank/DDBJ whole genome shotgun (WGS) entry which is preliminary data.</text>
</comment>
<feature type="domain" description="Serine hydroxymethyltransferase-like" evidence="9">
    <location>
        <begin position="38"/>
        <end position="452"/>
    </location>
</feature>
<dbReference type="InterPro" id="IPR039429">
    <property type="entry name" value="SHMT-like_dom"/>
</dbReference>
<dbReference type="GO" id="GO:0004372">
    <property type="term" value="F:glycine hydroxymethyltransferase activity"/>
    <property type="evidence" value="ECO:0007669"/>
    <property type="project" value="UniProtKB-EC"/>
</dbReference>
<dbReference type="Gene3D" id="3.90.1150.10">
    <property type="entry name" value="Aspartate Aminotransferase, domain 1"/>
    <property type="match status" value="1"/>
</dbReference>
<comment type="cofactor">
    <cofactor evidence="1 7 8">
        <name>pyridoxal 5'-phosphate</name>
        <dbReference type="ChEBI" id="CHEBI:597326"/>
    </cofactor>
</comment>
<dbReference type="NCBIfam" id="NF000586">
    <property type="entry name" value="PRK00011.1"/>
    <property type="match status" value="1"/>
</dbReference>
<name>A0AAV2TXV7_CALDB</name>
<reference evidence="10" key="1">
    <citation type="submission" date="2024-06" db="EMBL/GenBank/DDBJ databases">
        <authorList>
            <person name="Liu X."/>
            <person name="Lenzi L."/>
            <person name="Haldenby T S."/>
            <person name="Uol C."/>
        </authorList>
    </citation>
    <scope>NUCLEOTIDE SEQUENCE</scope>
</reference>
<dbReference type="PROSITE" id="PS00096">
    <property type="entry name" value="SHMT"/>
    <property type="match status" value="1"/>
</dbReference>
<keyword evidence="6 7" id="KW-0663">Pyridoxal phosphate</keyword>
<sequence>MNRSLFSLLRACSREKARTWLQPRVIYMSCWSGREHLRAADPELFELVLQEKARQSSCLELIASENFTAHSILECVGSCLTNKYAEGYPGARYYGGNEIIDKIETLAQHRLLELFGLKKEGQPLSEAEWGVNVQPYSGSPANLAVYTGLLNPHDRLMGLHLPDGGHLTHGFSTLTKKISATSIFFESMPYRLDPKTELIDYDGLERDALNFHPKLIVAGITAYPRLLDYARFRKICDSVGAVLMADMSHIAGLVAGRVVPSPFEYADVVTTTTHKTLRGPRAGVIFYRKVERPNRDKKAPPPHVPADQLESRINNAVFPSLQGGPHENVIAGVATAALQAKTPEFAKYAKQILDNTQAFAKALESHGLHLVSGGTDIHFVLVDLSRSPGKPGLGQGDGARTQYAADLAGITLNKNTVLSDKSAQHPSGLRLGTPALTSRHFKEGEFVKVAEFLNRLLEIVLIAKNKSSTMKAYRAVLTEDETVSKKLKGLRADIEDFTWKFPMPGCDYL</sequence>
<dbReference type="InterPro" id="IPR015421">
    <property type="entry name" value="PyrdxlP-dep_Trfase_major"/>
</dbReference>
<dbReference type="Proteomes" id="UP001497525">
    <property type="component" value="Unassembled WGS sequence"/>
</dbReference>
<keyword evidence="4 8" id="KW-0554">One-carbon metabolism</keyword>
<feature type="modified residue" description="N6-(pyridoxal phosphate)lysine" evidence="7">
    <location>
        <position position="275"/>
    </location>
</feature>
<dbReference type="Gene3D" id="3.40.640.10">
    <property type="entry name" value="Type I PLP-dependent aspartate aminotransferase-like (Major domain)"/>
    <property type="match status" value="1"/>
</dbReference>
<evidence type="ECO:0000256" key="6">
    <source>
        <dbReference type="ARBA" id="ARBA00022898"/>
    </source>
</evidence>
<evidence type="ECO:0000259" key="9">
    <source>
        <dbReference type="Pfam" id="PF00464"/>
    </source>
</evidence>
<comment type="pathway">
    <text evidence="2 8">One-carbon metabolism; tetrahydrofolate interconversion.</text>
</comment>
<evidence type="ECO:0000313" key="11">
    <source>
        <dbReference type="Proteomes" id="UP001497525"/>
    </source>
</evidence>
<dbReference type="InterPro" id="IPR019798">
    <property type="entry name" value="Ser_HO-MeTrfase_PLP_BS"/>
</dbReference>
<dbReference type="CDD" id="cd00378">
    <property type="entry name" value="SHMT"/>
    <property type="match status" value="1"/>
</dbReference>
<dbReference type="GO" id="GO:0030170">
    <property type="term" value="F:pyridoxal phosphate binding"/>
    <property type="evidence" value="ECO:0007669"/>
    <property type="project" value="InterPro"/>
</dbReference>
<dbReference type="GO" id="GO:0019264">
    <property type="term" value="P:glycine biosynthetic process from serine"/>
    <property type="evidence" value="ECO:0007669"/>
    <property type="project" value="InterPro"/>
</dbReference>
<evidence type="ECO:0000256" key="1">
    <source>
        <dbReference type="ARBA" id="ARBA00001933"/>
    </source>
</evidence>
<protein>
    <recommendedName>
        <fullName evidence="8">Serine hydroxymethyltransferase</fullName>
        <ecNumber evidence="8">2.1.2.1</ecNumber>
    </recommendedName>
</protein>
<evidence type="ECO:0000313" key="10">
    <source>
        <dbReference type="EMBL" id="CAL5141851.1"/>
    </source>
</evidence>
<proteinExistence type="inferred from homology"/>
<organism evidence="10 11">
    <name type="scientific">Calicophoron daubneyi</name>
    <name type="common">Rumen fluke</name>
    <name type="synonym">Paramphistomum daubneyi</name>
    <dbReference type="NCBI Taxonomy" id="300641"/>
    <lineage>
        <taxon>Eukaryota</taxon>
        <taxon>Metazoa</taxon>
        <taxon>Spiralia</taxon>
        <taxon>Lophotrochozoa</taxon>
        <taxon>Platyhelminthes</taxon>
        <taxon>Trematoda</taxon>
        <taxon>Digenea</taxon>
        <taxon>Plagiorchiida</taxon>
        <taxon>Pronocephalata</taxon>
        <taxon>Paramphistomoidea</taxon>
        <taxon>Paramphistomidae</taxon>
        <taxon>Calicophoron</taxon>
    </lineage>
</organism>
<comment type="function">
    <text evidence="8">Interconversion of serine and glycine.</text>
</comment>
<evidence type="ECO:0000256" key="4">
    <source>
        <dbReference type="ARBA" id="ARBA00022563"/>
    </source>
</evidence>
<dbReference type="HAMAP" id="MF_00051">
    <property type="entry name" value="SHMT"/>
    <property type="match status" value="1"/>
</dbReference>
<dbReference type="PANTHER" id="PTHR11680">
    <property type="entry name" value="SERINE HYDROXYMETHYLTRANSFERASE"/>
    <property type="match status" value="1"/>
</dbReference>
<dbReference type="Pfam" id="PF00464">
    <property type="entry name" value="SHMT"/>
    <property type="match status" value="1"/>
</dbReference>
<evidence type="ECO:0000256" key="8">
    <source>
        <dbReference type="RuleBase" id="RU000585"/>
    </source>
</evidence>
<comment type="catalytic activity">
    <reaction evidence="8">
        <text>(6R)-5,10-methylene-5,6,7,8-tetrahydrofolate + glycine + H2O = (6S)-5,6,7,8-tetrahydrofolate + L-serine</text>
        <dbReference type="Rhea" id="RHEA:15481"/>
        <dbReference type="ChEBI" id="CHEBI:15377"/>
        <dbReference type="ChEBI" id="CHEBI:15636"/>
        <dbReference type="ChEBI" id="CHEBI:33384"/>
        <dbReference type="ChEBI" id="CHEBI:57305"/>
        <dbReference type="ChEBI" id="CHEBI:57453"/>
        <dbReference type="EC" id="2.1.2.1"/>
    </reaction>
</comment>
<dbReference type="InterPro" id="IPR015424">
    <property type="entry name" value="PyrdxlP-dep_Trfase"/>
</dbReference>
<dbReference type="EMBL" id="CAXLJL010000933">
    <property type="protein sequence ID" value="CAL5141851.1"/>
    <property type="molecule type" value="Genomic_DNA"/>
</dbReference>
<evidence type="ECO:0000256" key="2">
    <source>
        <dbReference type="ARBA" id="ARBA00004777"/>
    </source>
</evidence>
<dbReference type="EC" id="2.1.2.1" evidence="8"/>
<evidence type="ECO:0000256" key="5">
    <source>
        <dbReference type="ARBA" id="ARBA00022679"/>
    </source>
</evidence>
<dbReference type="InterPro" id="IPR049943">
    <property type="entry name" value="Ser_HO-MeTrfase-like"/>
</dbReference>
<keyword evidence="5 8" id="KW-0808">Transferase</keyword>
<dbReference type="AlphaFoldDB" id="A0AAV2TXV7"/>
<evidence type="ECO:0000256" key="3">
    <source>
        <dbReference type="ARBA" id="ARBA00006376"/>
    </source>
</evidence>
<dbReference type="GO" id="GO:0035999">
    <property type="term" value="P:tetrahydrofolate interconversion"/>
    <property type="evidence" value="ECO:0007669"/>
    <property type="project" value="InterPro"/>
</dbReference>
<comment type="similarity">
    <text evidence="3 8">Belongs to the SHMT family.</text>
</comment>
<evidence type="ECO:0000256" key="7">
    <source>
        <dbReference type="PIRSR" id="PIRSR000412-50"/>
    </source>
</evidence>
<dbReference type="SUPFAM" id="SSF53383">
    <property type="entry name" value="PLP-dependent transferases"/>
    <property type="match status" value="1"/>
</dbReference>
<dbReference type="InterPro" id="IPR015422">
    <property type="entry name" value="PyrdxlP-dep_Trfase_small"/>
</dbReference>
<dbReference type="FunFam" id="3.40.640.10:FF:000097">
    <property type="entry name" value="Serine hydroxymethyltransferase"/>
    <property type="match status" value="1"/>
</dbReference>
<gene>
    <name evidence="10" type="ORF">CDAUBV1_LOCUS17153</name>
</gene>